<dbReference type="Gene3D" id="3.30.300.30">
    <property type="match status" value="1"/>
</dbReference>
<dbReference type="InterPro" id="IPR000873">
    <property type="entry name" value="AMP-dep_synth/lig_dom"/>
</dbReference>
<dbReference type="Proteomes" id="UP000445696">
    <property type="component" value="Unassembled WGS sequence"/>
</dbReference>
<reference evidence="4 5" key="1">
    <citation type="journal article" date="2014" name="Int. J. Syst. Evol. Microbiol.">
        <title>Sneathiella chungangensis sp. nov., isolated from a marine sand, and emended description of the genus Sneathiella.</title>
        <authorList>
            <person name="Siamphan C."/>
            <person name="Kim H."/>
            <person name="Lee J.S."/>
            <person name="Kim W."/>
        </authorList>
    </citation>
    <scope>NUCLEOTIDE SEQUENCE [LARGE SCALE GENOMIC DNA]</scope>
    <source>
        <strain evidence="4 5">KCTC 32476</strain>
    </source>
</reference>
<dbReference type="InterPro" id="IPR042099">
    <property type="entry name" value="ANL_N_sf"/>
</dbReference>
<dbReference type="OrthoDB" id="9803968at2"/>
<feature type="transmembrane region" description="Helical" evidence="1">
    <location>
        <begin position="215"/>
        <end position="237"/>
    </location>
</feature>
<dbReference type="PANTHER" id="PTHR43767">
    <property type="entry name" value="LONG-CHAIN-FATTY-ACID--COA LIGASE"/>
    <property type="match status" value="1"/>
</dbReference>
<dbReference type="PANTHER" id="PTHR43767:SF1">
    <property type="entry name" value="NONRIBOSOMAL PEPTIDE SYNTHASE PES1 (EUROFUNG)-RELATED"/>
    <property type="match status" value="1"/>
</dbReference>
<keyword evidence="5" id="KW-1185">Reference proteome</keyword>
<accession>A0A845MB64</accession>
<dbReference type="EMBL" id="WTVA01000001">
    <property type="protein sequence ID" value="MZR20740.1"/>
    <property type="molecule type" value="Genomic_DNA"/>
</dbReference>
<evidence type="ECO:0000313" key="5">
    <source>
        <dbReference type="Proteomes" id="UP000445696"/>
    </source>
</evidence>
<dbReference type="Gene3D" id="3.40.50.12780">
    <property type="entry name" value="N-terminal domain of ligase-like"/>
    <property type="match status" value="1"/>
</dbReference>
<dbReference type="Pfam" id="PF00501">
    <property type="entry name" value="AMP-binding"/>
    <property type="match status" value="1"/>
</dbReference>
<keyword evidence="1" id="KW-1133">Transmembrane helix</keyword>
<organism evidence="4 5">
    <name type="scientific">Sneathiella chungangensis</name>
    <dbReference type="NCBI Taxonomy" id="1418234"/>
    <lineage>
        <taxon>Bacteria</taxon>
        <taxon>Pseudomonadati</taxon>
        <taxon>Pseudomonadota</taxon>
        <taxon>Alphaproteobacteria</taxon>
        <taxon>Sneathiellales</taxon>
        <taxon>Sneathiellaceae</taxon>
        <taxon>Sneathiella</taxon>
    </lineage>
</organism>
<dbReference type="AlphaFoldDB" id="A0A845MB64"/>
<dbReference type="RefSeq" id="WP_161337169.1">
    <property type="nucleotide sequence ID" value="NZ_JBHSDG010000002.1"/>
</dbReference>
<proteinExistence type="predicted"/>
<evidence type="ECO:0000259" key="3">
    <source>
        <dbReference type="Pfam" id="PF13193"/>
    </source>
</evidence>
<keyword evidence="1" id="KW-0812">Transmembrane</keyword>
<feature type="domain" description="AMP-dependent synthetase/ligase" evidence="2">
    <location>
        <begin position="17"/>
        <end position="372"/>
    </location>
</feature>
<sequence>MIDHANVFLPQVYATYARFHPDKEAVICGEARRTWGAFDANMSRIANALIARGIGRGDKVAVLVGNNIEGLEVMLGTVRAGACIVPLSGLLTAAQLLTLVDDCDACFLIGAETYRARIDEIRAKLDKIPAGNFVAMDFTAPGWESYESFLAGASSDMPPVAYELEDDYNIIYSSGTTGLPKGIVQTHRVRQQWSYSNAIELRFHEEARAMTTTSLYSNGTMLMALPILFVGGTLVIMPEFSPKAFLETVVREKITHTFMVPTQFIVTLDHPDFDDYDLSGLEAVLSAGSPLRRDTKETALKRLTPNIYELYGYSEGFASLCKPHMHATKPDSVGFPVLGFDVKIFDDTGNELPRGEIGEICGYGAGMMKEYHRRDDLTEAMIVRAADGRTFLRSGDIGRLDAEGYLYIMDRKKDMIISGGFNIFPADIEEVIGEHPDVLDVTVIGVPHEKWGESPFALVIGRKGVTDTAALVDWANQRLAKNQRIIGAELREDFPRNALGKVLKRELRDPYWK</sequence>
<evidence type="ECO:0000256" key="1">
    <source>
        <dbReference type="SAM" id="Phobius"/>
    </source>
</evidence>
<comment type="caution">
    <text evidence="4">The sequence shown here is derived from an EMBL/GenBank/DDBJ whole genome shotgun (WGS) entry which is preliminary data.</text>
</comment>
<gene>
    <name evidence="4" type="ORF">GQF03_00170</name>
</gene>
<dbReference type="InterPro" id="IPR045851">
    <property type="entry name" value="AMP-bd_C_sf"/>
</dbReference>
<evidence type="ECO:0000259" key="2">
    <source>
        <dbReference type="Pfam" id="PF00501"/>
    </source>
</evidence>
<protein>
    <submittedName>
        <fullName evidence="4">AMP-binding protein</fullName>
    </submittedName>
</protein>
<feature type="domain" description="AMP-binding enzyme C-terminal" evidence="3">
    <location>
        <begin position="428"/>
        <end position="501"/>
    </location>
</feature>
<dbReference type="InterPro" id="IPR050237">
    <property type="entry name" value="ATP-dep_AMP-bd_enzyme"/>
</dbReference>
<keyword evidence="1" id="KW-0472">Membrane</keyword>
<evidence type="ECO:0000313" key="4">
    <source>
        <dbReference type="EMBL" id="MZR20740.1"/>
    </source>
</evidence>
<dbReference type="GO" id="GO:0016878">
    <property type="term" value="F:acid-thiol ligase activity"/>
    <property type="evidence" value="ECO:0007669"/>
    <property type="project" value="UniProtKB-ARBA"/>
</dbReference>
<dbReference type="InterPro" id="IPR020845">
    <property type="entry name" value="AMP-binding_CS"/>
</dbReference>
<name>A0A845MB64_9PROT</name>
<dbReference type="SUPFAM" id="SSF56801">
    <property type="entry name" value="Acetyl-CoA synthetase-like"/>
    <property type="match status" value="1"/>
</dbReference>
<dbReference type="InterPro" id="IPR025110">
    <property type="entry name" value="AMP-bd_C"/>
</dbReference>
<dbReference type="Pfam" id="PF13193">
    <property type="entry name" value="AMP-binding_C"/>
    <property type="match status" value="1"/>
</dbReference>
<dbReference type="PROSITE" id="PS00455">
    <property type="entry name" value="AMP_BINDING"/>
    <property type="match status" value="1"/>
</dbReference>